<dbReference type="OrthoDB" id="9807509at2"/>
<proteinExistence type="inferred from homology"/>
<gene>
    <name evidence="4" type="ORF">DFR44_12512</name>
</gene>
<keyword evidence="2 3" id="KW-0479">Metal-binding</keyword>
<evidence type="ECO:0000256" key="1">
    <source>
        <dbReference type="ARBA" id="ARBA00008635"/>
    </source>
</evidence>
<comment type="similarity">
    <text evidence="1">Belongs to the DinB family.</text>
</comment>
<name>A0A4R6Y4R0_9BURK</name>
<evidence type="ECO:0000256" key="2">
    <source>
        <dbReference type="ARBA" id="ARBA00022723"/>
    </source>
</evidence>
<reference evidence="4 5" key="1">
    <citation type="submission" date="2019-03" db="EMBL/GenBank/DDBJ databases">
        <title>Genomic Encyclopedia of Type Strains, Phase IV (KMG-IV): sequencing the most valuable type-strain genomes for metagenomic binning, comparative biology and taxonomic classification.</title>
        <authorList>
            <person name="Goeker M."/>
        </authorList>
    </citation>
    <scope>NUCLEOTIDE SEQUENCE [LARGE SCALE GENOMIC DNA]</scope>
    <source>
        <strain evidence="4 5">DSM 102852</strain>
    </source>
</reference>
<dbReference type="RefSeq" id="WP_133621330.1">
    <property type="nucleotide sequence ID" value="NZ_SNZE01000025.1"/>
</dbReference>
<dbReference type="SUPFAM" id="SSF109854">
    <property type="entry name" value="DinB/YfiT-like putative metalloenzymes"/>
    <property type="match status" value="1"/>
</dbReference>
<dbReference type="AlphaFoldDB" id="A0A4R6Y4R0"/>
<evidence type="ECO:0000313" key="4">
    <source>
        <dbReference type="EMBL" id="TDR30188.1"/>
    </source>
</evidence>
<dbReference type="PANTHER" id="PTHR37302:SF1">
    <property type="entry name" value="PROTEIN DINB"/>
    <property type="match status" value="1"/>
</dbReference>
<feature type="binding site" evidence="3">
    <location>
        <position position="130"/>
    </location>
    <ligand>
        <name>a divalent metal cation</name>
        <dbReference type="ChEBI" id="CHEBI:60240"/>
    </ligand>
</feature>
<dbReference type="Proteomes" id="UP000294480">
    <property type="component" value="Unassembled WGS sequence"/>
</dbReference>
<sequence length="161" mass="18180">MSQSTLLHTLFQYKSWANQELITALRQIDAQAHPKSYRLAVRLLNHTHVVDCIFAAHLTGATHSYEATNTVETPSIDELAAALDEMDGWLIHYVPTLTPEQLSEKIEFTFTDGKAGRMSREEMLAHLVTHGNYHRGAIGRILSEMSITPPRDIFTGWLHRG</sequence>
<dbReference type="Gene3D" id="1.20.120.450">
    <property type="entry name" value="dinb family like domain"/>
    <property type="match status" value="1"/>
</dbReference>
<dbReference type="InterPro" id="IPR034660">
    <property type="entry name" value="DinB/YfiT-like"/>
</dbReference>
<feature type="binding site" evidence="3">
    <location>
        <position position="46"/>
    </location>
    <ligand>
        <name>a divalent metal cation</name>
        <dbReference type="ChEBI" id="CHEBI:60240"/>
    </ligand>
</feature>
<dbReference type="PANTHER" id="PTHR37302">
    <property type="entry name" value="SLR1116 PROTEIN"/>
    <property type="match status" value="1"/>
</dbReference>
<dbReference type="GO" id="GO:0046872">
    <property type="term" value="F:metal ion binding"/>
    <property type="evidence" value="ECO:0007669"/>
    <property type="project" value="UniProtKB-KW"/>
</dbReference>
<comment type="caution">
    <text evidence="4">The sequence shown here is derived from an EMBL/GenBank/DDBJ whole genome shotgun (WGS) entry which is preliminary data.</text>
</comment>
<evidence type="ECO:0000313" key="5">
    <source>
        <dbReference type="Proteomes" id="UP000294480"/>
    </source>
</evidence>
<dbReference type="InterPro" id="IPR007837">
    <property type="entry name" value="DinB"/>
</dbReference>
<keyword evidence="5" id="KW-1185">Reference proteome</keyword>
<organism evidence="4 5">
    <name type="scientific">Hydromonas duriensis</name>
    <dbReference type="NCBI Taxonomy" id="1527608"/>
    <lineage>
        <taxon>Bacteria</taxon>
        <taxon>Pseudomonadati</taxon>
        <taxon>Pseudomonadota</taxon>
        <taxon>Betaproteobacteria</taxon>
        <taxon>Burkholderiales</taxon>
        <taxon>Burkholderiaceae</taxon>
        <taxon>Hydromonas</taxon>
    </lineage>
</organism>
<accession>A0A4R6Y4R0</accession>
<protein>
    <submittedName>
        <fullName evidence="4">Putative damage-inducible protein DinB</fullName>
    </submittedName>
</protein>
<feature type="binding site" evidence="3">
    <location>
        <position position="134"/>
    </location>
    <ligand>
        <name>a divalent metal cation</name>
        <dbReference type="ChEBI" id="CHEBI:60240"/>
    </ligand>
</feature>
<dbReference type="EMBL" id="SNZE01000025">
    <property type="protein sequence ID" value="TDR30188.1"/>
    <property type="molecule type" value="Genomic_DNA"/>
</dbReference>
<evidence type="ECO:0000256" key="3">
    <source>
        <dbReference type="PIRSR" id="PIRSR607837-1"/>
    </source>
</evidence>
<dbReference type="Pfam" id="PF05163">
    <property type="entry name" value="DinB"/>
    <property type="match status" value="1"/>
</dbReference>